<evidence type="ECO:0000313" key="2">
    <source>
        <dbReference type="EMBL" id="KAJ8381566.1"/>
    </source>
</evidence>
<accession>A0A9Q1JCF6</accession>
<protein>
    <submittedName>
        <fullName evidence="2">Uncharacterized protein</fullName>
    </submittedName>
</protein>
<comment type="caution">
    <text evidence="2">The sequence shown here is derived from an EMBL/GenBank/DDBJ whole genome shotgun (WGS) entry which is preliminary data.</text>
</comment>
<proteinExistence type="predicted"/>
<organism evidence="2 3">
    <name type="scientific">Synaphobranchus kaupii</name>
    <name type="common">Kaup's arrowtooth eel</name>
    <dbReference type="NCBI Taxonomy" id="118154"/>
    <lineage>
        <taxon>Eukaryota</taxon>
        <taxon>Metazoa</taxon>
        <taxon>Chordata</taxon>
        <taxon>Craniata</taxon>
        <taxon>Vertebrata</taxon>
        <taxon>Euteleostomi</taxon>
        <taxon>Actinopterygii</taxon>
        <taxon>Neopterygii</taxon>
        <taxon>Teleostei</taxon>
        <taxon>Anguilliformes</taxon>
        <taxon>Synaphobranchidae</taxon>
        <taxon>Synaphobranchus</taxon>
    </lineage>
</organism>
<dbReference type="EMBL" id="JAINUF010000001">
    <property type="protein sequence ID" value="KAJ8381566.1"/>
    <property type="molecule type" value="Genomic_DNA"/>
</dbReference>
<reference evidence="2" key="1">
    <citation type="journal article" date="2023" name="Science">
        <title>Genome structures resolve the early diversification of teleost fishes.</title>
        <authorList>
            <person name="Parey E."/>
            <person name="Louis A."/>
            <person name="Montfort J."/>
            <person name="Bouchez O."/>
            <person name="Roques C."/>
            <person name="Iampietro C."/>
            <person name="Lluch J."/>
            <person name="Castinel A."/>
            <person name="Donnadieu C."/>
            <person name="Desvignes T."/>
            <person name="Floi Bucao C."/>
            <person name="Jouanno E."/>
            <person name="Wen M."/>
            <person name="Mejri S."/>
            <person name="Dirks R."/>
            <person name="Jansen H."/>
            <person name="Henkel C."/>
            <person name="Chen W.J."/>
            <person name="Zahm M."/>
            <person name="Cabau C."/>
            <person name="Klopp C."/>
            <person name="Thompson A.W."/>
            <person name="Robinson-Rechavi M."/>
            <person name="Braasch I."/>
            <person name="Lecointre G."/>
            <person name="Bobe J."/>
            <person name="Postlethwait J.H."/>
            <person name="Berthelot C."/>
            <person name="Roest Crollius H."/>
            <person name="Guiguen Y."/>
        </authorList>
    </citation>
    <scope>NUCLEOTIDE SEQUENCE</scope>
    <source>
        <strain evidence="2">WJC10195</strain>
    </source>
</reference>
<name>A0A9Q1JCF6_SYNKA</name>
<evidence type="ECO:0000313" key="3">
    <source>
        <dbReference type="Proteomes" id="UP001152622"/>
    </source>
</evidence>
<keyword evidence="3" id="KW-1185">Reference proteome</keyword>
<evidence type="ECO:0000256" key="1">
    <source>
        <dbReference type="SAM" id="MobiDB-lite"/>
    </source>
</evidence>
<sequence length="141" mass="15592">MSLIAMAVPLPHLPADTTVTYVHYQRPFRPYLPAQWTPCSPRLLPQSGHCLLTPSSGAPIIVITRLEALETEAHIMLEFLSECSRSKDTEIYGEQGERDSGWEMNQPHKGEQREVGAEVTCAAEIRSPSFRCDGQGSDGLP</sequence>
<dbReference type="Proteomes" id="UP001152622">
    <property type="component" value="Chromosome 1"/>
</dbReference>
<gene>
    <name evidence="2" type="ORF">SKAU_G00023440</name>
</gene>
<feature type="region of interest" description="Disordered" evidence="1">
    <location>
        <begin position="91"/>
        <end position="117"/>
    </location>
</feature>
<dbReference type="AlphaFoldDB" id="A0A9Q1JCF6"/>
<feature type="compositionally biased region" description="Basic and acidic residues" evidence="1">
    <location>
        <begin position="91"/>
        <end position="116"/>
    </location>
</feature>
<dbReference type="OrthoDB" id="10606805at2759"/>